<accession>A0ABD3V3R1</accession>
<evidence type="ECO:0000256" key="2">
    <source>
        <dbReference type="ARBA" id="ARBA00023125"/>
    </source>
</evidence>
<dbReference type="AlphaFoldDB" id="A0ABD3V3R1"/>
<dbReference type="Pfam" id="PF00178">
    <property type="entry name" value="Ets"/>
    <property type="match status" value="1"/>
</dbReference>
<proteinExistence type="inferred from homology"/>
<keyword evidence="2 3" id="KW-0238">DNA-binding</keyword>
<dbReference type="PANTHER" id="PTHR11849">
    <property type="entry name" value="ETS"/>
    <property type="match status" value="1"/>
</dbReference>
<dbReference type="InterPro" id="IPR000418">
    <property type="entry name" value="Ets_dom"/>
</dbReference>
<feature type="non-terminal residue" evidence="5">
    <location>
        <position position="1"/>
    </location>
</feature>
<comment type="similarity">
    <text evidence="1 3">Belongs to the ETS family.</text>
</comment>
<protein>
    <recommendedName>
        <fullName evidence="4">ETS domain-containing protein</fullName>
    </recommendedName>
</protein>
<dbReference type="EMBL" id="JBJQND010000014">
    <property type="protein sequence ID" value="KAL3855157.1"/>
    <property type="molecule type" value="Genomic_DNA"/>
</dbReference>
<dbReference type="PROSITE" id="PS50061">
    <property type="entry name" value="ETS_DOMAIN_3"/>
    <property type="match status" value="1"/>
</dbReference>
<gene>
    <name evidence="5" type="ORF">ACJMK2_014379</name>
</gene>
<dbReference type="InterPro" id="IPR036388">
    <property type="entry name" value="WH-like_DNA-bd_sf"/>
</dbReference>
<dbReference type="InterPro" id="IPR046328">
    <property type="entry name" value="ETS_fam"/>
</dbReference>
<feature type="domain" description="ETS" evidence="4">
    <location>
        <begin position="83"/>
        <end position="163"/>
    </location>
</feature>
<dbReference type="Proteomes" id="UP001634394">
    <property type="component" value="Unassembled WGS sequence"/>
</dbReference>
<dbReference type="Gene3D" id="1.10.10.10">
    <property type="entry name" value="Winged helix-like DNA-binding domain superfamily/Winged helix DNA-binding domain"/>
    <property type="match status" value="1"/>
</dbReference>
<evidence type="ECO:0000256" key="3">
    <source>
        <dbReference type="RuleBase" id="RU004019"/>
    </source>
</evidence>
<dbReference type="PROSITE" id="PS00345">
    <property type="entry name" value="ETS_DOMAIN_1"/>
    <property type="match status" value="1"/>
</dbReference>
<dbReference type="PROSITE" id="PS00346">
    <property type="entry name" value="ETS_DOMAIN_2"/>
    <property type="match status" value="1"/>
</dbReference>
<keyword evidence="6" id="KW-1185">Reference proteome</keyword>
<evidence type="ECO:0000313" key="6">
    <source>
        <dbReference type="Proteomes" id="UP001634394"/>
    </source>
</evidence>
<reference evidence="5 6" key="1">
    <citation type="submission" date="2024-11" db="EMBL/GenBank/DDBJ databases">
        <title>Chromosome-level genome assembly of the freshwater bivalve Anodonta woodiana.</title>
        <authorList>
            <person name="Chen X."/>
        </authorList>
    </citation>
    <scope>NUCLEOTIDE SEQUENCE [LARGE SCALE GENOMIC DNA]</scope>
    <source>
        <strain evidence="5">MN2024</strain>
        <tissue evidence="5">Gills</tissue>
    </source>
</reference>
<sequence length="192" mass="22570">ALFYPGYHQPVPKNMYTRGKIYYFFPHFWSLPDWQQPTAVRLVTPNPTSATQLNNPNAMSGQGPDGNRPVTALTFDFIGGGPLQLWQFLLRLLIDNRCQHLIRWTGNGWEFKLLDPNEVALRWGLQKNKQRMNYEKLSRALRYYYSKNIIKKTAGKRYVYRFVCDIQSLLGYTPNELFEACRLRPQNDEDDE</sequence>
<dbReference type="PRINTS" id="PR00454">
    <property type="entry name" value="ETSDOMAIN"/>
</dbReference>
<dbReference type="GO" id="GO:0003677">
    <property type="term" value="F:DNA binding"/>
    <property type="evidence" value="ECO:0007669"/>
    <property type="project" value="UniProtKB-KW"/>
</dbReference>
<organism evidence="5 6">
    <name type="scientific">Sinanodonta woodiana</name>
    <name type="common">Chinese pond mussel</name>
    <name type="synonym">Anodonta woodiana</name>
    <dbReference type="NCBI Taxonomy" id="1069815"/>
    <lineage>
        <taxon>Eukaryota</taxon>
        <taxon>Metazoa</taxon>
        <taxon>Spiralia</taxon>
        <taxon>Lophotrochozoa</taxon>
        <taxon>Mollusca</taxon>
        <taxon>Bivalvia</taxon>
        <taxon>Autobranchia</taxon>
        <taxon>Heteroconchia</taxon>
        <taxon>Palaeoheterodonta</taxon>
        <taxon>Unionida</taxon>
        <taxon>Unionoidea</taxon>
        <taxon>Unionidae</taxon>
        <taxon>Unioninae</taxon>
        <taxon>Sinanodonta</taxon>
    </lineage>
</organism>
<dbReference type="GO" id="GO:0005634">
    <property type="term" value="C:nucleus"/>
    <property type="evidence" value="ECO:0007669"/>
    <property type="project" value="UniProtKB-SubCell"/>
</dbReference>
<keyword evidence="3" id="KW-0539">Nucleus</keyword>
<dbReference type="SUPFAM" id="SSF46785">
    <property type="entry name" value="Winged helix' DNA-binding domain"/>
    <property type="match status" value="1"/>
</dbReference>
<evidence type="ECO:0000256" key="1">
    <source>
        <dbReference type="ARBA" id="ARBA00005562"/>
    </source>
</evidence>
<evidence type="ECO:0000313" key="5">
    <source>
        <dbReference type="EMBL" id="KAL3855157.1"/>
    </source>
</evidence>
<dbReference type="PANTHER" id="PTHR11849:SF289">
    <property type="entry name" value="ETS-LIKE PROTEIN POINTED"/>
    <property type="match status" value="1"/>
</dbReference>
<comment type="caution">
    <text evidence="5">The sequence shown here is derived from an EMBL/GenBank/DDBJ whole genome shotgun (WGS) entry which is preliminary data.</text>
</comment>
<comment type="subcellular location">
    <subcellularLocation>
        <location evidence="3">Nucleus</location>
    </subcellularLocation>
</comment>
<evidence type="ECO:0000259" key="4">
    <source>
        <dbReference type="PROSITE" id="PS50061"/>
    </source>
</evidence>
<dbReference type="SMART" id="SM00413">
    <property type="entry name" value="ETS"/>
    <property type="match status" value="1"/>
</dbReference>
<name>A0ABD3V3R1_SINWO</name>
<dbReference type="InterPro" id="IPR036390">
    <property type="entry name" value="WH_DNA-bd_sf"/>
</dbReference>